<comment type="caution">
    <text evidence="1">The sequence shown here is derived from an EMBL/GenBank/DDBJ whole genome shotgun (WGS) entry which is preliminary data.</text>
</comment>
<dbReference type="Proteomes" id="UP001165269">
    <property type="component" value="Unassembled WGS sequence"/>
</dbReference>
<sequence>MTPLEEIRAAAAKLEQRVEALDDCRGPWYIVNEQARPYPQNISNIGVPYCVATTTTDPSHEPTLAQYICTMNPRVGAALLQLLQQGAEALEGHTIADDEPLLVAARAINYQHVTAGGQR</sequence>
<proteinExistence type="predicted"/>
<keyword evidence="2" id="KW-1185">Reference proteome</keyword>
<dbReference type="RefSeq" id="WP_242775419.1">
    <property type="nucleotide sequence ID" value="NZ_JALDAY010000015.1"/>
</dbReference>
<protein>
    <submittedName>
        <fullName evidence="1">Uncharacterized protein</fullName>
    </submittedName>
</protein>
<evidence type="ECO:0000313" key="1">
    <source>
        <dbReference type="EMBL" id="MCI3277587.1"/>
    </source>
</evidence>
<gene>
    <name evidence="1" type="ORF">MQP27_41615</name>
</gene>
<dbReference type="EMBL" id="JALDAY010000015">
    <property type="protein sequence ID" value="MCI3277587.1"/>
    <property type="molecule type" value="Genomic_DNA"/>
</dbReference>
<organism evidence="1 2">
    <name type="scientific">Streptomyces cylindrosporus</name>
    <dbReference type="NCBI Taxonomy" id="2927583"/>
    <lineage>
        <taxon>Bacteria</taxon>
        <taxon>Bacillati</taxon>
        <taxon>Actinomycetota</taxon>
        <taxon>Actinomycetes</taxon>
        <taxon>Kitasatosporales</taxon>
        <taxon>Streptomycetaceae</taxon>
        <taxon>Streptomyces</taxon>
    </lineage>
</organism>
<accession>A0ABS9YK08</accession>
<evidence type="ECO:0000313" key="2">
    <source>
        <dbReference type="Proteomes" id="UP001165269"/>
    </source>
</evidence>
<reference evidence="1" key="1">
    <citation type="submission" date="2022-03" db="EMBL/GenBank/DDBJ databases">
        <title>Streptomyces 7R015 and 7R016 isolated from Barleria lupulina in Thailand.</title>
        <authorList>
            <person name="Kanchanasin P."/>
            <person name="Phongsopitanun W."/>
            <person name="Tanasupawat S."/>
        </authorList>
    </citation>
    <scope>NUCLEOTIDE SEQUENCE</scope>
    <source>
        <strain evidence="1">7R015</strain>
    </source>
</reference>
<name>A0ABS9YK08_9ACTN</name>